<evidence type="ECO:0000256" key="8">
    <source>
        <dbReference type="ARBA" id="ARBA00049902"/>
    </source>
</evidence>
<keyword evidence="2" id="KW-0645">Protease</keyword>
<protein>
    <submittedName>
        <fullName evidence="12">Transglycosylase domain-containing protein</fullName>
        <ecNumber evidence="12">2.4.-.-</ecNumber>
    </submittedName>
</protein>
<evidence type="ECO:0000256" key="9">
    <source>
        <dbReference type="SAM" id="MobiDB-lite"/>
    </source>
</evidence>
<feature type="compositionally biased region" description="Polar residues" evidence="9">
    <location>
        <begin position="676"/>
        <end position="693"/>
    </location>
</feature>
<evidence type="ECO:0000256" key="4">
    <source>
        <dbReference type="ARBA" id="ARBA00022679"/>
    </source>
</evidence>
<feature type="domain" description="Penicillin-binding protein transpeptidase" evidence="10">
    <location>
        <begin position="322"/>
        <end position="575"/>
    </location>
</feature>
<keyword evidence="4 12" id="KW-0808">Transferase</keyword>
<dbReference type="EC" id="2.4.-.-" evidence="12"/>
<dbReference type="InterPro" id="IPR001460">
    <property type="entry name" value="PCN-bd_Tpept"/>
</dbReference>
<keyword evidence="5" id="KW-0378">Hydrolase</keyword>
<name>A0ABV8KF68_9ACTN</name>
<evidence type="ECO:0000256" key="3">
    <source>
        <dbReference type="ARBA" id="ARBA00022676"/>
    </source>
</evidence>
<keyword evidence="6" id="KW-0511">Multifunctional enzyme</keyword>
<dbReference type="Proteomes" id="UP001595868">
    <property type="component" value="Unassembled WGS sequence"/>
</dbReference>
<evidence type="ECO:0000256" key="1">
    <source>
        <dbReference type="ARBA" id="ARBA00022645"/>
    </source>
</evidence>
<reference evidence="13" key="1">
    <citation type="journal article" date="2019" name="Int. J. Syst. Evol. Microbiol.">
        <title>The Global Catalogue of Microorganisms (GCM) 10K type strain sequencing project: providing services to taxonomists for standard genome sequencing and annotation.</title>
        <authorList>
            <consortium name="The Broad Institute Genomics Platform"/>
            <consortium name="The Broad Institute Genome Sequencing Center for Infectious Disease"/>
            <person name="Wu L."/>
            <person name="Ma J."/>
        </authorList>
    </citation>
    <scope>NUCLEOTIDE SEQUENCE [LARGE SCALE GENOMIC DNA]</scope>
    <source>
        <strain evidence="13">2902at01</strain>
    </source>
</reference>
<evidence type="ECO:0000256" key="6">
    <source>
        <dbReference type="ARBA" id="ARBA00023268"/>
    </source>
</evidence>
<dbReference type="Gene3D" id="1.10.3810.10">
    <property type="entry name" value="Biosynthetic peptidoglycan transglycosylase-like"/>
    <property type="match status" value="1"/>
</dbReference>
<comment type="catalytic activity">
    <reaction evidence="8">
        <text>[GlcNAc-(1-&gt;4)-Mur2Ac(oyl-L-Ala-gamma-D-Glu-L-Lys-D-Ala-D-Ala)](n)-di-trans,octa-cis-undecaprenyl diphosphate + beta-D-GlcNAc-(1-&gt;4)-Mur2Ac(oyl-L-Ala-gamma-D-Glu-L-Lys-D-Ala-D-Ala)-di-trans,octa-cis-undecaprenyl diphosphate = [GlcNAc-(1-&gt;4)-Mur2Ac(oyl-L-Ala-gamma-D-Glu-L-Lys-D-Ala-D-Ala)](n+1)-di-trans,octa-cis-undecaprenyl diphosphate + di-trans,octa-cis-undecaprenyl diphosphate + H(+)</text>
        <dbReference type="Rhea" id="RHEA:23708"/>
        <dbReference type="Rhea" id="RHEA-COMP:9602"/>
        <dbReference type="Rhea" id="RHEA-COMP:9603"/>
        <dbReference type="ChEBI" id="CHEBI:15378"/>
        <dbReference type="ChEBI" id="CHEBI:58405"/>
        <dbReference type="ChEBI" id="CHEBI:60033"/>
        <dbReference type="ChEBI" id="CHEBI:78435"/>
        <dbReference type="EC" id="2.4.99.28"/>
    </reaction>
</comment>
<dbReference type="RefSeq" id="WP_377541485.1">
    <property type="nucleotide sequence ID" value="NZ_JBHSBN010000001.1"/>
</dbReference>
<dbReference type="InterPro" id="IPR001264">
    <property type="entry name" value="Glyco_trans_51"/>
</dbReference>
<sequence length="755" mass="79545">MEAYRFPPRRHRALRYLEKLTVTLLVVGVAAAGVLAAVVDATAVPADPVVAQASVLYYRDGRTVLARVGPNNRTDVPLARVPVAVRRAVLAAEDRGFYEHAGISARGVLRAAWANLSGAGEGASTITQQYARNAYLNQERTATRKAKEATLALKLEQELSKDQVLERYLNTVYFGRNAYGIEAAALAYFNTTTDRLTLAQGALLAAVIKDPWNFDPAVDRAAVEYRWRWILNGMAELGWAGPDGAALAFPATQPRFANAVGGPLGLVVDQVEQELSRHGIPPQRFHSAGLKIVTTLDVTAERAALDRMAALRRTQPAALHAALVAVEPTTGAVRAYYGGENGTGYFDDAVAARPPGATFTPVVLAEGLRQGISVRSRWDGSSPRTFHDRYGVPLVNPHGDQCKPCTLDVAMRLSLKTPFYALAERVGPDRVRKLAVAAGVADRYTGVKSLVDEETAPTPGRTRADISLSRYPVSPADLASVYATFAAQGAHAERHFVESVSGPGGAVEYRAAVRRTRVLSEPAAGDVTAVLSAGLLAAGGSVPGRPAAGKAGTTAYGDTGDYSDAWMAGYTPQLAAVVWIGRAEPGPIRDVRHRPIAGEGLPATLWRDFLTAAMAGQPVADLPEPGHVGSESAGELPAASAPPDPAGHAFGSQGSGGPAPSPEPTKGTSARPATGYPSTAWASRSTGTPTVSTWPIRPCGSGSAWFCPPIRSRASCWTGRRSTPAAVANHRTTAYCSGRAYRPGSSAPARVTTST</sequence>
<evidence type="ECO:0000313" key="12">
    <source>
        <dbReference type="EMBL" id="MFC4104557.1"/>
    </source>
</evidence>
<evidence type="ECO:0000256" key="2">
    <source>
        <dbReference type="ARBA" id="ARBA00022670"/>
    </source>
</evidence>
<accession>A0ABV8KF68</accession>
<dbReference type="InterPro" id="IPR023346">
    <property type="entry name" value="Lysozyme-like_dom_sf"/>
</dbReference>
<dbReference type="SUPFAM" id="SSF53955">
    <property type="entry name" value="Lysozyme-like"/>
    <property type="match status" value="1"/>
</dbReference>
<keyword evidence="13" id="KW-1185">Reference proteome</keyword>
<evidence type="ECO:0000313" key="13">
    <source>
        <dbReference type="Proteomes" id="UP001595868"/>
    </source>
</evidence>
<feature type="region of interest" description="Disordered" evidence="9">
    <location>
        <begin position="620"/>
        <end position="695"/>
    </location>
</feature>
<dbReference type="GO" id="GO:0016757">
    <property type="term" value="F:glycosyltransferase activity"/>
    <property type="evidence" value="ECO:0007669"/>
    <property type="project" value="UniProtKB-KW"/>
</dbReference>
<dbReference type="PANTHER" id="PTHR32282">
    <property type="entry name" value="BINDING PROTEIN TRANSPEPTIDASE, PUTATIVE-RELATED"/>
    <property type="match status" value="1"/>
</dbReference>
<dbReference type="EMBL" id="JBHSBN010000001">
    <property type="protein sequence ID" value="MFC4104557.1"/>
    <property type="molecule type" value="Genomic_DNA"/>
</dbReference>
<dbReference type="InterPro" id="IPR050396">
    <property type="entry name" value="Glycosyltr_51/Transpeptidase"/>
</dbReference>
<evidence type="ECO:0000256" key="5">
    <source>
        <dbReference type="ARBA" id="ARBA00022801"/>
    </source>
</evidence>
<dbReference type="PANTHER" id="PTHR32282:SF34">
    <property type="entry name" value="PENICILLIN-BINDING PROTEIN 1A"/>
    <property type="match status" value="1"/>
</dbReference>
<feature type="domain" description="Glycosyl transferase family 51" evidence="11">
    <location>
        <begin position="64"/>
        <end position="234"/>
    </location>
</feature>
<dbReference type="Pfam" id="PF00905">
    <property type="entry name" value="Transpeptidase"/>
    <property type="match status" value="1"/>
</dbReference>
<dbReference type="SUPFAM" id="SSF56601">
    <property type="entry name" value="beta-lactamase/transpeptidase-like"/>
    <property type="match status" value="1"/>
</dbReference>
<proteinExistence type="predicted"/>
<dbReference type="InterPro" id="IPR036950">
    <property type="entry name" value="PBP_transglycosylase"/>
</dbReference>
<organism evidence="12 13">
    <name type="scientific">Micromonospora zhanjiangensis</name>
    <dbReference type="NCBI Taxonomy" id="1522057"/>
    <lineage>
        <taxon>Bacteria</taxon>
        <taxon>Bacillati</taxon>
        <taxon>Actinomycetota</taxon>
        <taxon>Actinomycetes</taxon>
        <taxon>Micromonosporales</taxon>
        <taxon>Micromonosporaceae</taxon>
        <taxon>Micromonospora</taxon>
    </lineage>
</organism>
<dbReference type="Pfam" id="PF00912">
    <property type="entry name" value="Transgly"/>
    <property type="match status" value="1"/>
</dbReference>
<gene>
    <name evidence="12" type="ORF">ACFOX0_01190</name>
</gene>
<keyword evidence="3 12" id="KW-0328">Glycosyltransferase</keyword>
<dbReference type="Gene3D" id="3.40.710.10">
    <property type="entry name" value="DD-peptidase/beta-lactamase superfamily"/>
    <property type="match status" value="1"/>
</dbReference>
<keyword evidence="1" id="KW-0121">Carboxypeptidase</keyword>
<evidence type="ECO:0000259" key="10">
    <source>
        <dbReference type="Pfam" id="PF00905"/>
    </source>
</evidence>
<evidence type="ECO:0000259" key="11">
    <source>
        <dbReference type="Pfam" id="PF00912"/>
    </source>
</evidence>
<evidence type="ECO:0000256" key="7">
    <source>
        <dbReference type="ARBA" id="ARBA00034000"/>
    </source>
</evidence>
<comment type="catalytic activity">
    <reaction evidence="7">
        <text>Preferential cleavage: (Ac)2-L-Lys-D-Ala-|-D-Ala. Also transpeptidation of peptidyl-alanyl moieties that are N-acyl substituents of D-alanine.</text>
        <dbReference type="EC" id="3.4.16.4"/>
    </reaction>
</comment>
<dbReference type="InterPro" id="IPR012338">
    <property type="entry name" value="Beta-lactam/transpept-like"/>
</dbReference>
<comment type="caution">
    <text evidence="12">The sequence shown here is derived from an EMBL/GenBank/DDBJ whole genome shotgun (WGS) entry which is preliminary data.</text>
</comment>